<keyword evidence="3" id="KW-1185">Reference proteome</keyword>
<name>A0A7X8TLI5_9MICC</name>
<gene>
    <name evidence="2" type="ORF">HGQ17_12600</name>
</gene>
<dbReference type="InterPro" id="IPR007712">
    <property type="entry name" value="RelE/ParE_toxin"/>
</dbReference>
<dbReference type="EMBL" id="JABAHY010000015">
    <property type="protein sequence ID" value="NLS10815.1"/>
    <property type="molecule type" value="Genomic_DNA"/>
</dbReference>
<dbReference type="Proteomes" id="UP000523139">
    <property type="component" value="Unassembled WGS sequence"/>
</dbReference>
<dbReference type="Pfam" id="PF05016">
    <property type="entry name" value="ParE_toxin"/>
    <property type="match status" value="1"/>
</dbReference>
<dbReference type="AlphaFoldDB" id="A0A7X8TLI5"/>
<evidence type="ECO:0000313" key="2">
    <source>
        <dbReference type="EMBL" id="NLS10815.1"/>
    </source>
</evidence>
<dbReference type="InterPro" id="IPR035093">
    <property type="entry name" value="RelE/ParE_toxin_dom_sf"/>
</dbReference>
<dbReference type="Gene3D" id="3.30.2310.20">
    <property type="entry name" value="RelE-like"/>
    <property type="match status" value="1"/>
</dbReference>
<keyword evidence="1" id="KW-1277">Toxin-antitoxin system</keyword>
<dbReference type="RefSeq" id="WP_168888303.1">
    <property type="nucleotide sequence ID" value="NZ_JABAHY010000015.1"/>
</dbReference>
<proteinExistence type="predicted"/>
<comment type="caution">
    <text evidence="2">The sequence shown here is derived from an EMBL/GenBank/DDBJ whole genome shotgun (WGS) entry which is preliminary data.</text>
</comment>
<reference evidence="2 3" key="1">
    <citation type="submission" date="2020-04" db="EMBL/GenBank/DDBJ databases">
        <title>Nesterenkonia sp. nov., isolated from marine sediment.</title>
        <authorList>
            <person name="Zhang G."/>
        </authorList>
    </citation>
    <scope>NUCLEOTIDE SEQUENCE [LARGE SCALE GENOMIC DNA]</scope>
    <source>
        <strain evidence="2 3">MY13</strain>
    </source>
</reference>
<accession>A0A7X8TLI5</accession>
<organism evidence="2 3">
    <name type="scientific">Nesterenkonia sedimenti</name>
    <dbReference type="NCBI Taxonomy" id="1463632"/>
    <lineage>
        <taxon>Bacteria</taxon>
        <taxon>Bacillati</taxon>
        <taxon>Actinomycetota</taxon>
        <taxon>Actinomycetes</taxon>
        <taxon>Micrococcales</taxon>
        <taxon>Micrococcaceae</taxon>
        <taxon>Nesterenkonia</taxon>
    </lineage>
</organism>
<evidence type="ECO:0000256" key="1">
    <source>
        <dbReference type="ARBA" id="ARBA00022649"/>
    </source>
</evidence>
<protein>
    <submittedName>
        <fullName evidence="2">Type II toxin-antitoxin system RelE/ParE family toxin</fullName>
    </submittedName>
</protein>
<sequence length="108" mass="12648">MSPAEYRIVIAPEAYEDLDEIWDYIEDLAQDPALANRYITRLLASVENLTMFPESRPSLADVRPGYHYFQHEKKIVVVFEAVAEAVHIVAFYSSRQNWRSKLRRQFGQ</sequence>
<evidence type="ECO:0000313" key="3">
    <source>
        <dbReference type="Proteomes" id="UP000523139"/>
    </source>
</evidence>